<dbReference type="GO" id="GO:0003899">
    <property type="term" value="F:DNA-directed RNA polymerase activity"/>
    <property type="evidence" value="ECO:0007669"/>
    <property type="project" value="InterPro"/>
</dbReference>
<protein>
    <recommendedName>
        <fullName evidence="5">DNA-directed RNA polymerase RpoA/D/Rpb3-type domain-containing protein</fullName>
    </recommendedName>
</protein>
<evidence type="ECO:0000256" key="1">
    <source>
        <dbReference type="ARBA" id="ARBA00004328"/>
    </source>
</evidence>
<dbReference type="AlphaFoldDB" id="A0A382DWC8"/>
<name>A0A382DWC8_9ZZZZ</name>
<dbReference type="Gene3D" id="3.30.1360.10">
    <property type="entry name" value="RNA polymerase, RBP11-like subunit"/>
    <property type="match status" value="2"/>
</dbReference>
<evidence type="ECO:0000256" key="3">
    <source>
        <dbReference type="ARBA" id="ARBA00022844"/>
    </source>
</evidence>
<dbReference type="PANTHER" id="PTHR11800:SF2">
    <property type="entry name" value="DNA-DIRECTED RNA POLYMERASE II SUBUNIT RPB3"/>
    <property type="match status" value="1"/>
</dbReference>
<dbReference type="GO" id="GO:0044423">
    <property type="term" value="C:virion component"/>
    <property type="evidence" value="ECO:0007669"/>
    <property type="project" value="UniProtKB-KW"/>
</dbReference>
<evidence type="ECO:0000313" key="6">
    <source>
        <dbReference type="EMBL" id="SVB42382.1"/>
    </source>
</evidence>
<accession>A0A382DWC8</accession>
<dbReference type="Pfam" id="PF13656">
    <property type="entry name" value="RNA_pol_L_2"/>
    <property type="match status" value="1"/>
</dbReference>
<dbReference type="PROSITE" id="PS01154">
    <property type="entry name" value="RNA_POL_L_13KD"/>
    <property type="match status" value="1"/>
</dbReference>
<dbReference type="GO" id="GO:0006351">
    <property type="term" value="P:DNA-templated transcription"/>
    <property type="evidence" value="ECO:0007669"/>
    <property type="project" value="InterPro"/>
</dbReference>
<dbReference type="EMBL" id="UINC01041299">
    <property type="protein sequence ID" value="SVB42382.1"/>
    <property type="molecule type" value="Genomic_DNA"/>
</dbReference>
<reference evidence="6" key="1">
    <citation type="submission" date="2018-05" db="EMBL/GenBank/DDBJ databases">
        <authorList>
            <person name="Lanie J.A."/>
            <person name="Ng W.-L."/>
            <person name="Kazmierczak K.M."/>
            <person name="Andrzejewski T.M."/>
            <person name="Davidsen T.M."/>
            <person name="Wayne K.J."/>
            <person name="Tettelin H."/>
            <person name="Glass J.I."/>
            <person name="Rusch D."/>
            <person name="Podicherti R."/>
            <person name="Tsui H.-C.T."/>
            <person name="Winkler M.E."/>
        </authorList>
    </citation>
    <scope>NUCLEOTIDE SEQUENCE</scope>
</reference>
<proteinExistence type="predicted"/>
<feature type="domain" description="DNA-directed RNA polymerase RpoA/D/Rpb3-type" evidence="5">
    <location>
        <begin position="15"/>
        <end position="203"/>
    </location>
</feature>
<evidence type="ECO:0000256" key="2">
    <source>
        <dbReference type="ARBA" id="ARBA00022478"/>
    </source>
</evidence>
<keyword evidence="3" id="KW-0946">Virion</keyword>
<keyword evidence="4" id="KW-0804">Transcription</keyword>
<feature type="non-terminal residue" evidence="6">
    <location>
        <position position="333"/>
    </location>
</feature>
<sequence length="333" mass="38805">MNNHFKNIEINDDIELKMNIYNLDTCIVNSFRRIVLSDVISNAFDKIIIKTNTSIINNEILSHRLSLIPLEIDIDDIDNICVELEVSNSDYDKKFVTSSDLKVISGKINIIPNILLVELRHGEKISLKMYPIKGNGKKHAKFQPVSVCSFKINEDVRIKQDIWDKLSVKSKKTFRKYCKETLSLDGDHYLYDNSIGAYGFKNFNENTKNKIVTGVKKYLSDNGIMDEDENKDVVIFNDQYYNKKYVYSFKLESHLVNPYIIFSKILYQFNQKIIDLQNKDIEIDNQSCNVGVCFIIEGEGHTIGNILSKELQKDDRVKYSYYKMKHPFDRKIM</sequence>
<dbReference type="InterPro" id="IPR036643">
    <property type="entry name" value="RNApol_insert_sf"/>
</dbReference>
<evidence type="ECO:0000256" key="4">
    <source>
        <dbReference type="ARBA" id="ARBA00023163"/>
    </source>
</evidence>
<dbReference type="PANTHER" id="PTHR11800">
    <property type="entry name" value="DNA-DIRECTED RNA POLYMERASE"/>
    <property type="match status" value="1"/>
</dbReference>
<dbReference type="InterPro" id="IPR036603">
    <property type="entry name" value="RBP11-like"/>
</dbReference>
<organism evidence="6">
    <name type="scientific">marine metagenome</name>
    <dbReference type="NCBI Taxonomy" id="408172"/>
    <lineage>
        <taxon>unclassified sequences</taxon>
        <taxon>metagenomes</taxon>
        <taxon>ecological metagenomes</taxon>
    </lineage>
</organism>
<dbReference type="InterPro" id="IPR011263">
    <property type="entry name" value="DNA-dir_RNA_pol_RpoA/D/Rpb3"/>
</dbReference>
<dbReference type="SUPFAM" id="SSF55257">
    <property type="entry name" value="RBP11-like subunits of RNA polymerase"/>
    <property type="match status" value="2"/>
</dbReference>
<keyword evidence="2" id="KW-0240">DNA-directed RNA polymerase</keyword>
<dbReference type="SMART" id="SM00662">
    <property type="entry name" value="RPOLD"/>
    <property type="match status" value="1"/>
</dbReference>
<dbReference type="Gene3D" id="2.170.120.12">
    <property type="entry name" value="DNA-directed RNA polymerase, insert domain"/>
    <property type="match status" value="1"/>
</dbReference>
<comment type="subcellular location">
    <subcellularLocation>
        <location evidence="1">Virion</location>
    </subcellularLocation>
</comment>
<dbReference type="InterPro" id="IPR008193">
    <property type="entry name" value="RNA_pol_Rpb11_13-16kDa_CS"/>
</dbReference>
<gene>
    <name evidence="6" type="ORF">METZ01_LOCUS195236</name>
</gene>
<dbReference type="GO" id="GO:0000428">
    <property type="term" value="C:DNA-directed RNA polymerase complex"/>
    <property type="evidence" value="ECO:0007669"/>
    <property type="project" value="UniProtKB-KW"/>
</dbReference>
<evidence type="ECO:0000259" key="5">
    <source>
        <dbReference type="SMART" id="SM00662"/>
    </source>
</evidence>
<dbReference type="GO" id="GO:0046983">
    <property type="term" value="F:protein dimerization activity"/>
    <property type="evidence" value="ECO:0007669"/>
    <property type="project" value="InterPro"/>
</dbReference>
<dbReference type="SUPFAM" id="SSF56553">
    <property type="entry name" value="Insert subdomain of RNA polymerase alpha subunit"/>
    <property type="match status" value="1"/>
</dbReference>
<dbReference type="InterPro" id="IPR009025">
    <property type="entry name" value="RBP11-like_dimer"/>
</dbReference>
<dbReference type="GO" id="GO:0003677">
    <property type="term" value="F:DNA binding"/>
    <property type="evidence" value="ECO:0007669"/>
    <property type="project" value="InterPro"/>
</dbReference>
<dbReference type="InterPro" id="IPR050518">
    <property type="entry name" value="Rpo3/RPB3_RNA_Pol_subunit"/>
</dbReference>